<evidence type="ECO:0000313" key="9">
    <source>
        <dbReference type="EMBL" id="PZO76124.1"/>
    </source>
</evidence>
<evidence type="ECO:0000256" key="4">
    <source>
        <dbReference type="ARBA" id="ARBA00022475"/>
    </source>
</evidence>
<name>A0A2W4Z203_9SPHN</name>
<evidence type="ECO:0000256" key="3">
    <source>
        <dbReference type="ARBA" id="ARBA00022448"/>
    </source>
</evidence>
<accession>A0A2W4Z203</accession>
<evidence type="ECO:0000313" key="10">
    <source>
        <dbReference type="Proteomes" id="UP000248614"/>
    </source>
</evidence>
<organism evidence="9 10">
    <name type="scientific">Sphingomonas hengshuiensis</name>
    <dbReference type="NCBI Taxonomy" id="1609977"/>
    <lineage>
        <taxon>Bacteria</taxon>
        <taxon>Pseudomonadati</taxon>
        <taxon>Pseudomonadota</taxon>
        <taxon>Alphaproteobacteria</taxon>
        <taxon>Sphingomonadales</taxon>
        <taxon>Sphingomonadaceae</taxon>
        <taxon>Sphingomonas</taxon>
    </lineage>
</organism>
<feature type="transmembrane region" description="Helical" evidence="8">
    <location>
        <begin position="46"/>
        <end position="64"/>
    </location>
</feature>
<evidence type="ECO:0000256" key="2">
    <source>
        <dbReference type="ARBA" id="ARBA00009142"/>
    </source>
</evidence>
<dbReference type="GO" id="GO:0005886">
    <property type="term" value="C:plasma membrane"/>
    <property type="evidence" value="ECO:0007669"/>
    <property type="project" value="UniProtKB-SubCell"/>
</dbReference>
<evidence type="ECO:0000256" key="7">
    <source>
        <dbReference type="ARBA" id="ARBA00023136"/>
    </source>
</evidence>
<keyword evidence="4 8" id="KW-1003">Cell membrane</keyword>
<evidence type="ECO:0000256" key="8">
    <source>
        <dbReference type="RuleBase" id="RU363041"/>
    </source>
</evidence>
<feature type="transmembrane region" description="Helical" evidence="8">
    <location>
        <begin position="185"/>
        <end position="207"/>
    </location>
</feature>
<feature type="transmembrane region" description="Helical" evidence="8">
    <location>
        <begin position="76"/>
        <end position="93"/>
    </location>
</feature>
<dbReference type="InterPro" id="IPR052017">
    <property type="entry name" value="TSUP"/>
</dbReference>
<feature type="transmembrane region" description="Helical" evidence="8">
    <location>
        <begin position="154"/>
        <end position="173"/>
    </location>
</feature>
<keyword evidence="6 8" id="KW-1133">Transmembrane helix</keyword>
<evidence type="ECO:0000256" key="6">
    <source>
        <dbReference type="ARBA" id="ARBA00022989"/>
    </source>
</evidence>
<sequence length="257" mass="25811">MDIQLVALLMFVAFGAATLDAMAGGGGLITIPALLAAGVPPVAALGTNKLQSACGTAGAAFAFWRKGHIDLRRTSWLAVASFIGAAGGAALVQAIDPHFLSGLLPVLLVAMAGYFLFGPRLSDVDTHVRLAPAGLLLAVAAIGTYDGFFGPGTGSFFTLLLVTAAGMGATRAVAHTKLLNLASNLAGVAVLVGGGHVWWTLGIAMAVASVAGGQVGAALAIRFGGRAIRPLLVVISLGLTVKLVADPANPLRVWLGV</sequence>
<protein>
    <recommendedName>
        <fullName evidence="8">Probable membrane transporter protein</fullName>
    </recommendedName>
</protein>
<proteinExistence type="inferred from homology"/>
<dbReference type="PANTHER" id="PTHR30269:SF0">
    <property type="entry name" value="MEMBRANE TRANSPORTER PROTEIN YFCA-RELATED"/>
    <property type="match status" value="1"/>
</dbReference>
<dbReference type="PANTHER" id="PTHR30269">
    <property type="entry name" value="TRANSMEMBRANE PROTEIN YFCA"/>
    <property type="match status" value="1"/>
</dbReference>
<keyword evidence="5 8" id="KW-0812">Transmembrane</keyword>
<keyword evidence="7 8" id="KW-0472">Membrane</keyword>
<evidence type="ECO:0000256" key="1">
    <source>
        <dbReference type="ARBA" id="ARBA00004651"/>
    </source>
</evidence>
<dbReference type="Proteomes" id="UP000248614">
    <property type="component" value="Unassembled WGS sequence"/>
</dbReference>
<dbReference type="InterPro" id="IPR002781">
    <property type="entry name" value="TM_pro_TauE-like"/>
</dbReference>
<comment type="similarity">
    <text evidence="2 8">Belongs to the 4-toluene sulfonate uptake permease (TSUP) (TC 2.A.102) family.</text>
</comment>
<gene>
    <name evidence="9" type="ORF">DI632_10905</name>
</gene>
<dbReference type="AlphaFoldDB" id="A0A2W4Z203"/>
<reference evidence="9 10" key="1">
    <citation type="submission" date="2017-08" db="EMBL/GenBank/DDBJ databases">
        <title>Infants hospitalized years apart are colonized by the same room-sourced microbial strains.</title>
        <authorList>
            <person name="Brooks B."/>
            <person name="Olm M.R."/>
            <person name="Firek B.A."/>
            <person name="Baker R."/>
            <person name="Thomas B.C."/>
            <person name="Morowitz M.J."/>
            <person name="Banfield J.F."/>
        </authorList>
    </citation>
    <scope>NUCLEOTIDE SEQUENCE [LARGE SCALE GENOMIC DNA]</scope>
    <source>
        <strain evidence="9">S2_018_000_R3_110</strain>
    </source>
</reference>
<comment type="caution">
    <text evidence="9">The sequence shown here is derived from an EMBL/GenBank/DDBJ whole genome shotgun (WGS) entry which is preliminary data.</text>
</comment>
<comment type="subcellular location">
    <subcellularLocation>
        <location evidence="1 8">Cell membrane</location>
        <topology evidence="1 8">Multi-pass membrane protein</topology>
    </subcellularLocation>
</comment>
<keyword evidence="3" id="KW-0813">Transport</keyword>
<feature type="transmembrane region" description="Helical" evidence="8">
    <location>
        <begin position="99"/>
        <end position="118"/>
    </location>
</feature>
<feature type="transmembrane region" description="Helical" evidence="8">
    <location>
        <begin position="130"/>
        <end position="148"/>
    </location>
</feature>
<dbReference type="Pfam" id="PF01925">
    <property type="entry name" value="TauE"/>
    <property type="match status" value="1"/>
</dbReference>
<dbReference type="EMBL" id="QFNF01000028">
    <property type="protein sequence ID" value="PZO76124.1"/>
    <property type="molecule type" value="Genomic_DNA"/>
</dbReference>
<evidence type="ECO:0000256" key="5">
    <source>
        <dbReference type="ARBA" id="ARBA00022692"/>
    </source>
</evidence>